<feature type="signal peptide" evidence="1">
    <location>
        <begin position="1"/>
        <end position="15"/>
    </location>
</feature>
<organism evidence="2">
    <name type="scientific">Anopheles darlingi</name>
    <name type="common">Mosquito</name>
    <dbReference type="NCBI Taxonomy" id="43151"/>
    <lineage>
        <taxon>Eukaryota</taxon>
        <taxon>Metazoa</taxon>
        <taxon>Ecdysozoa</taxon>
        <taxon>Arthropoda</taxon>
        <taxon>Hexapoda</taxon>
        <taxon>Insecta</taxon>
        <taxon>Pterygota</taxon>
        <taxon>Neoptera</taxon>
        <taxon>Endopterygota</taxon>
        <taxon>Diptera</taxon>
        <taxon>Nematocera</taxon>
        <taxon>Culicoidea</taxon>
        <taxon>Culicidae</taxon>
        <taxon>Anophelinae</taxon>
        <taxon>Anopheles</taxon>
    </lineage>
</organism>
<proteinExistence type="predicted"/>
<dbReference type="AlphaFoldDB" id="A0A2M4DII6"/>
<protein>
    <submittedName>
        <fullName evidence="2">Putative secreted protein</fullName>
    </submittedName>
</protein>
<reference evidence="2" key="1">
    <citation type="submission" date="2018-01" db="EMBL/GenBank/DDBJ databases">
        <title>An insight into the sialome of Amazonian anophelines.</title>
        <authorList>
            <person name="Ribeiro J.M."/>
            <person name="Scarpassa V."/>
            <person name="Calvo E."/>
        </authorList>
    </citation>
    <scope>NUCLEOTIDE SEQUENCE</scope>
</reference>
<dbReference type="EMBL" id="GGFL01012790">
    <property type="protein sequence ID" value="MBW76968.1"/>
    <property type="molecule type" value="Transcribed_RNA"/>
</dbReference>
<name>A0A2M4DII6_ANODA</name>
<feature type="chain" id="PRO_5014837649" evidence="1">
    <location>
        <begin position="16"/>
        <end position="102"/>
    </location>
</feature>
<sequence length="102" mass="11428">MIRLPFLAIVHSSCGLSCGNSSYTWAQGLPCRNPYDGLSRRSIISRLAFTLTLARIGNTMSAFVQPMARCSLSRQHNRTQIRTAHRHPRMYGGTYLRVAKSS</sequence>
<keyword evidence="1" id="KW-0732">Signal</keyword>
<evidence type="ECO:0000256" key="1">
    <source>
        <dbReference type="SAM" id="SignalP"/>
    </source>
</evidence>
<evidence type="ECO:0000313" key="2">
    <source>
        <dbReference type="EMBL" id="MBW76968.1"/>
    </source>
</evidence>
<accession>A0A2M4DII6</accession>